<feature type="domain" description="Histidine kinase" evidence="12">
    <location>
        <begin position="248"/>
        <end position="466"/>
    </location>
</feature>
<evidence type="ECO:0000256" key="8">
    <source>
        <dbReference type="ARBA" id="ARBA00022989"/>
    </source>
</evidence>
<keyword evidence="9" id="KW-0902">Two-component regulatory system</keyword>
<keyword evidence="5" id="KW-0808">Transferase</keyword>
<dbReference type="SMART" id="SM00388">
    <property type="entry name" value="HisKA"/>
    <property type="match status" value="1"/>
</dbReference>
<evidence type="ECO:0000256" key="11">
    <source>
        <dbReference type="SAM" id="Phobius"/>
    </source>
</evidence>
<dbReference type="InterPro" id="IPR050428">
    <property type="entry name" value="TCS_sensor_his_kinase"/>
</dbReference>
<keyword evidence="4" id="KW-0597">Phosphoprotein</keyword>
<dbReference type="Pfam" id="PF02518">
    <property type="entry name" value="HATPase_c"/>
    <property type="match status" value="1"/>
</dbReference>
<keyword evidence="6 11" id="KW-0812">Transmembrane</keyword>
<dbReference type="PANTHER" id="PTHR45436:SF1">
    <property type="entry name" value="SENSOR PROTEIN QSEC"/>
    <property type="match status" value="1"/>
</dbReference>
<dbReference type="PROSITE" id="PS50885">
    <property type="entry name" value="HAMP"/>
    <property type="match status" value="1"/>
</dbReference>
<dbReference type="Gene3D" id="3.30.565.10">
    <property type="entry name" value="Histidine kinase-like ATPase, C-terminal domain"/>
    <property type="match status" value="1"/>
</dbReference>
<dbReference type="SMART" id="SM00387">
    <property type="entry name" value="HATPase_c"/>
    <property type="match status" value="1"/>
</dbReference>
<evidence type="ECO:0000256" key="1">
    <source>
        <dbReference type="ARBA" id="ARBA00000085"/>
    </source>
</evidence>
<dbReference type="CDD" id="cd00075">
    <property type="entry name" value="HATPase"/>
    <property type="match status" value="1"/>
</dbReference>
<keyword evidence="15" id="KW-1185">Reference proteome</keyword>
<dbReference type="InterPro" id="IPR036890">
    <property type="entry name" value="HATPase_C_sf"/>
</dbReference>
<dbReference type="InterPro" id="IPR003661">
    <property type="entry name" value="HisK_dim/P_dom"/>
</dbReference>
<dbReference type="Proteomes" id="UP000494330">
    <property type="component" value="Unassembled WGS sequence"/>
</dbReference>
<name>A0A6J5D4Z7_9BURK</name>
<dbReference type="Pfam" id="PF08521">
    <property type="entry name" value="2CSK_N"/>
    <property type="match status" value="1"/>
</dbReference>
<dbReference type="InterPro" id="IPR005467">
    <property type="entry name" value="His_kinase_dom"/>
</dbReference>
<proteinExistence type="predicted"/>
<dbReference type="AlphaFoldDB" id="A0A6J5D4Z7"/>
<dbReference type="InterPro" id="IPR036097">
    <property type="entry name" value="HisK_dim/P_sf"/>
</dbReference>
<evidence type="ECO:0000256" key="7">
    <source>
        <dbReference type="ARBA" id="ARBA00022777"/>
    </source>
</evidence>
<evidence type="ECO:0000259" key="12">
    <source>
        <dbReference type="PROSITE" id="PS50109"/>
    </source>
</evidence>
<dbReference type="SUPFAM" id="SSF55874">
    <property type="entry name" value="ATPase domain of HSP90 chaperone/DNA topoisomerase II/histidine kinase"/>
    <property type="match status" value="1"/>
</dbReference>
<dbReference type="PROSITE" id="PS50109">
    <property type="entry name" value="HIS_KIN"/>
    <property type="match status" value="1"/>
</dbReference>
<evidence type="ECO:0000313" key="15">
    <source>
        <dbReference type="Proteomes" id="UP000494330"/>
    </source>
</evidence>
<keyword evidence="8 11" id="KW-1133">Transmembrane helix</keyword>
<dbReference type="RefSeq" id="WP_034197160.1">
    <property type="nucleotide sequence ID" value="NZ_CABVQD010000017.1"/>
</dbReference>
<dbReference type="SUPFAM" id="SSF47384">
    <property type="entry name" value="Homodimeric domain of signal transducing histidine kinase"/>
    <property type="match status" value="1"/>
</dbReference>
<dbReference type="InterPro" id="IPR004358">
    <property type="entry name" value="Sig_transdc_His_kin-like_C"/>
</dbReference>
<sequence>MPRIDWFPKTLFGRTLLFVAIVVATGALALAAIARYYAGVAAERAYDQLLGGASIQVAENLYVQGGVLALNPPVAALSTLSRYDLVYYKVVDSRGIVVAGYNDLASPVTLAAAKQGPAFANGLYQGHRIRTATIARYMPEESTPGWALVTVAQTTNARQQLTNDMSLKVWTLILLMSVLAIGASGLAIRRGLRPLAQIGTIIAARDPADLRPVAVDTPSEIDAIIGSINGLMRRLAERINAMQRFIADAAHQMRTPLARLDAQIELLDGEADPARHAARLDALRATCSDVGRLTGQLLNHAMVIHRTEAVQQQPVELVALAKDVLGRTIPLADERDVAVAFASDAPFAWIDGDAISLQEALSNVLHNALLHGHADDLVVAVASAGHADGAITLTVTDNGRGIPREHWDAALQPFVRIAPDGSERRTGSGLGLAIVQEVMKAHGGRVGFAFPDAGGFAVVLTFPRAAKLPADAAKAGRTRPGN</sequence>
<keyword evidence="7 14" id="KW-0418">Kinase</keyword>
<comment type="catalytic activity">
    <reaction evidence="1">
        <text>ATP + protein L-histidine = ADP + protein N-phospho-L-histidine.</text>
        <dbReference type="EC" id="2.7.13.3"/>
    </reaction>
</comment>
<dbReference type="GO" id="GO:0000155">
    <property type="term" value="F:phosphorelay sensor kinase activity"/>
    <property type="evidence" value="ECO:0007669"/>
    <property type="project" value="InterPro"/>
</dbReference>
<feature type="transmembrane region" description="Helical" evidence="11">
    <location>
        <begin position="169"/>
        <end position="188"/>
    </location>
</feature>
<evidence type="ECO:0000256" key="9">
    <source>
        <dbReference type="ARBA" id="ARBA00023012"/>
    </source>
</evidence>
<evidence type="ECO:0000256" key="2">
    <source>
        <dbReference type="ARBA" id="ARBA00004370"/>
    </source>
</evidence>
<comment type="subcellular location">
    <subcellularLocation>
        <location evidence="2">Membrane</location>
    </subcellularLocation>
</comment>
<dbReference type="PRINTS" id="PR00344">
    <property type="entry name" value="BCTRLSENSOR"/>
</dbReference>
<evidence type="ECO:0000256" key="3">
    <source>
        <dbReference type="ARBA" id="ARBA00012438"/>
    </source>
</evidence>
<dbReference type="EC" id="2.7.13.3" evidence="3"/>
<organism evidence="14 15">
    <name type="scientific">Burkholderia paludis</name>
    <dbReference type="NCBI Taxonomy" id="1506587"/>
    <lineage>
        <taxon>Bacteria</taxon>
        <taxon>Pseudomonadati</taxon>
        <taxon>Pseudomonadota</taxon>
        <taxon>Betaproteobacteria</taxon>
        <taxon>Burkholderiales</taxon>
        <taxon>Burkholderiaceae</taxon>
        <taxon>Burkholderia</taxon>
        <taxon>Burkholderia cepacia complex</taxon>
    </lineage>
</organism>
<evidence type="ECO:0000256" key="10">
    <source>
        <dbReference type="ARBA" id="ARBA00023136"/>
    </source>
</evidence>
<dbReference type="Gene3D" id="1.10.287.130">
    <property type="match status" value="1"/>
</dbReference>
<dbReference type="CDD" id="cd00082">
    <property type="entry name" value="HisKA"/>
    <property type="match status" value="1"/>
</dbReference>
<dbReference type="Pfam" id="PF00512">
    <property type="entry name" value="HisKA"/>
    <property type="match status" value="1"/>
</dbReference>
<dbReference type="GO" id="GO:0005886">
    <property type="term" value="C:plasma membrane"/>
    <property type="evidence" value="ECO:0007669"/>
    <property type="project" value="TreeGrafter"/>
</dbReference>
<protein>
    <recommendedName>
        <fullName evidence="3">histidine kinase</fullName>
        <ecNumber evidence="3">2.7.13.3</ecNumber>
    </recommendedName>
</protein>
<evidence type="ECO:0000313" key="14">
    <source>
        <dbReference type="EMBL" id="VWB97528.1"/>
    </source>
</evidence>
<accession>A0A6J5D4Z7</accession>
<dbReference type="InterPro" id="IPR003660">
    <property type="entry name" value="HAMP_dom"/>
</dbReference>
<evidence type="ECO:0000256" key="4">
    <source>
        <dbReference type="ARBA" id="ARBA00022553"/>
    </source>
</evidence>
<keyword evidence="10 11" id="KW-0472">Membrane</keyword>
<evidence type="ECO:0000256" key="5">
    <source>
        <dbReference type="ARBA" id="ARBA00022679"/>
    </source>
</evidence>
<evidence type="ECO:0000256" key="6">
    <source>
        <dbReference type="ARBA" id="ARBA00022692"/>
    </source>
</evidence>
<feature type="domain" description="HAMP" evidence="13">
    <location>
        <begin position="189"/>
        <end position="240"/>
    </location>
</feature>
<dbReference type="InterPro" id="IPR003594">
    <property type="entry name" value="HATPase_dom"/>
</dbReference>
<dbReference type="EMBL" id="CABVQD010000017">
    <property type="protein sequence ID" value="VWB97528.1"/>
    <property type="molecule type" value="Genomic_DNA"/>
</dbReference>
<dbReference type="PANTHER" id="PTHR45436">
    <property type="entry name" value="SENSOR HISTIDINE KINASE YKOH"/>
    <property type="match status" value="1"/>
</dbReference>
<gene>
    <name evidence="14" type="ORF">BPA30113_04559</name>
</gene>
<dbReference type="InterPro" id="IPR013727">
    <property type="entry name" value="2CSK_N"/>
</dbReference>
<evidence type="ECO:0000259" key="13">
    <source>
        <dbReference type="PROSITE" id="PS50885"/>
    </source>
</evidence>
<reference evidence="14 15" key="1">
    <citation type="submission" date="2019-09" db="EMBL/GenBank/DDBJ databases">
        <authorList>
            <person name="Depoorter E."/>
        </authorList>
    </citation>
    <scope>NUCLEOTIDE SEQUENCE [LARGE SCALE GENOMIC DNA]</scope>
    <source>
        <strain evidence="14">LMG 30113</strain>
    </source>
</reference>